<organism evidence="1">
    <name type="scientific">Plasmodium falciparum</name>
    <name type="common">malaria parasite P. falciparum</name>
    <dbReference type="NCBI Taxonomy" id="5833"/>
    <lineage>
        <taxon>Eukaryota</taxon>
        <taxon>Sar</taxon>
        <taxon>Alveolata</taxon>
        <taxon>Apicomplexa</taxon>
        <taxon>Aconoidasida</taxon>
        <taxon>Haemosporida</taxon>
        <taxon>Plasmodiidae</taxon>
        <taxon>Plasmodium</taxon>
        <taxon>Plasmodium (Laverania)</taxon>
    </lineage>
</organism>
<proteinExistence type="predicted"/>
<feature type="non-terminal residue" evidence="1">
    <location>
        <position position="59"/>
    </location>
</feature>
<accession>C4PFA0</accession>
<gene>
    <name evidence="1" type="primary">var</name>
</gene>
<sequence>TLIAPQYGMLSLVVQEKVINILEKHVLMTKQRLIKNADVTTSQISIPQPISIMCRSIFV</sequence>
<reference evidence="1" key="1">
    <citation type="submission" date="2009-04" db="EMBL/GenBank/DDBJ databases">
        <title>The South-American Plasmodium falciparum var gene repertoire is limited, highly shared and lacks several antigenic types.</title>
        <authorList>
            <person name="Albrecht L."/>
            <person name="Castineiras C."/>
            <person name="Carvalho B.O."/>
            <person name="Ladeia-Andrade S."/>
            <person name="Scopel K.G."/>
            <person name="Hoffmann E.H.E."/>
            <person name="dalla Martha R.C."/>
            <person name="Costa F.T.M."/>
            <person name="Wunderlich G."/>
        </authorList>
    </citation>
    <scope>NUCLEOTIDE SEQUENCE</scope>
    <source>
        <strain evidence="1">MA2_12</strain>
    </source>
</reference>
<protein>
    <submittedName>
        <fullName evidence="1">Var DBLalpha</fullName>
    </submittedName>
</protein>
<dbReference type="EMBL" id="FJ935908">
    <property type="protein sequence ID" value="ACR19503.1"/>
    <property type="molecule type" value="Genomic_DNA"/>
</dbReference>
<evidence type="ECO:0000313" key="1">
    <source>
        <dbReference type="EMBL" id="ACR19503.1"/>
    </source>
</evidence>
<feature type="non-terminal residue" evidence="1">
    <location>
        <position position="1"/>
    </location>
</feature>
<name>C4PFA0_PLAFA</name>
<dbReference type="AlphaFoldDB" id="C4PFA0"/>